<sequence>MIEILVAYYAKSYLSKPNPTTSIKTLPYCSNFRIYAKILNKIYHEYTAKRLVVFQTTTARTP</sequence>
<dbReference type="EMBL" id="FXAU01000001">
    <property type="protein sequence ID" value="SMG06618.1"/>
    <property type="molecule type" value="Genomic_DNA"/>
</dbReference>
<name>A0A1X7HY57_9SPHI</name>
<protein>
    <submittedName>
        <fullName evidence="1">Uncharacterized protein</fullName>
    </submittedName>
</protein>
<dbReference type="Proteomes" id="UP000192980">
    <property type="component" value="Unassembled WGS sequence"/>
</dbReference>
<gene>
    <name evidence="1" type="ORF">SAMN05660862_0192</name>
</gene>
<reference evidence="1 2" key="1">
    <citation type="submission" date="2017-04" db="EMBL/GenBank/DDBJ databases">
        <authorList>
            <person name="Afonso C.L."/>
            <person name="Miller P.J."/>
            <person name="Scott M.A."/>
            <person name="Spackman E."/>
            <person name="Goraichik I."/>
            <person name="Dimitrov K.M."/>
            <person name="Suarez D.L."/>
            <person name="Swayne D.E."/>
        </authorList>
    </citation>
    <scope>NUCLEOTIDE SEQUENCE [LARGE SCALE GENOMIC DNA]</scope>
    <source>
        <strain evidence="1 2">DSM 22418</strain>
    </source>
</reference>
<dbReference type="STRING" id="561061.SAMN05660862_0192"/>
<proteinExistence type="predicted"/>
<keyword evidence="2" id="KW-1185">Reference proteome</keyword>
<organism evidence="1 2">
    <name type="scientific">Sphingobacterium psychroaquaticum</name>
    <dbReference type="NCBI Taxonomy" id="561061"/>
    <lineage>
        <taxon>Bacteria</taxon>
        <taxon>Pseudomonadati</taxon>
        <taxon>Bacteroidota</taxon>
        <taxon>Sphingobacteriia</taxon>
        <taxon>Sphingobacteriales</taxon>
        <taxon>Sphingobacteriaceae</taxon>
        <taxon>Sphingobacterium</taxon>
    </lineage>
</organism>
<accession>A0A1X7HY57</accession>
<evidence type="ECO:0000313" key="1">
    <source>
        <dbReference type="EMBL" id="SMG06618.1"/>
    </source>
</evidence>
<evidence type="ECO:0000313" key="2">
    <source>
        <dbReference type="Proteomes" id="UP000192980"/>
    </source>
</evidence>
<dbReference type="AlphaFoldDB" id="A0A1X7HY57"/>